<evidence type="ECO:0000256" key="2">
    <source>
        <dbReference type="ARBA" id="ARBA00022448"/>
    </source>
</evidence>
<evidence type="ECO:0000256" key="5">
    <source>
        <dbReference type="ARBA" id="ARBA00023136"/>
    </source>
</evidence>
<evidence type="ECO:0000256" key="3">
    <source>
        <dbReference type="ARBA" id="ARBA00022692"/>
    </source>
</evidence>
<organism evidence="7 8">
    <name type="scientific">Actinocrispum wychmicini</name>
    <dbReference type="NCBI Taxonomy" id="1213861"/>
    <lineage>
        <taxon>Bacteria</taxon>
        <taxon>Bacillati</taxon>
        <taxon>Actinomycetota</taxon>
        <taxon>Actinomycetes</taxon>
        <taxon>Pseudonocardiales</taxon>
        <taxon>Pseudonocardiaceae</taxon>
        <taxon>Actinocrispum</taxon>
    </lineage>
</organism>
<protein>
    <recommendedName>
        <fullName evidence="9">MFS transporter</fullName>
    </recommendedName>
</protein>
<dbReference type="SUPFAM" id="SSF103473">
    <property type="entry name" value="MFS general substrate transporter"/>
    <property type="match status" value="1"/>
</dbReference>
<dbReference type="PANTHER" id="PTHR42718">
    <property type="entry name" value="MAJOR FACILITATOR SUPERFAMILY MULTIDRUG TRANSPORTER MFSC"/>
    <property type="match status" value="1"/>
</dbReference>
<accession>A0A4R2J722</accession>
<keyword evidence="2" id="KW-0813">Transport</keyword>
<name>A0A4R2J722_9PSEU</name>
<comment type="subcellular location">
    <subcellularLocation>
        <location evidence="1">Membrane</location>
        <topology evidence="1">Multi-pass membrane protein</topology>
    </subcellularLocation>
</comment>
<feature type="transmembrane region" description="Helical" evidence="6">
    <location>
        <begin position="163"/>
        <end position="186"/>
    </location>
</feature>
<dbReference type="GO" id="GO:0016020">
    <property type="term" value="C:membrane"/>
    <property type="evidence" value="ECO:0007669"/>
    <property type="project" value="UniProtKB-SubCell"/>
</dbReference>
<keyword evidence="3 6" id="KW-0812">Transmembrane</keyword>
<feature type="transmembrane region" description="Helical" evidence="6">
    <location>
        <begin position="72"/>
        <end position="94"/>
    </location>
</feature>
<dbReference type="PANTHER" id="PTHR42718:SF9">
    <property type="entry name" value="MAJOR FACILITATOR SUPERFAMILY MULTIDRUG TRANSPORTER MFSC"/>
    <property type="match status" value="1"/>
</dbReference>
<evidence type="ECO:0000256" key="4">
    <source>
        <dbReference type="ARBA" id="ARBA00022989"/>
    </source>
</evidence>
<sequence length="197" mass="19914">MGAFRGTEPQRSTQRLQHLVRRPRGTALFQSHVVVDAEAHQLTSASVLIAVGALLLTTLSSAGSWLDLAVPLLPFGAGVGLAFGVMDNAAVSTVPIQKAGTAAGIFNTMRITGESVAVAGAAALLTTITAAGISGDTAVAGQAIQGHVAAVHREALAAGFTHAFHVLGLVLAVLSAAGAVLTYLGLGVTRRVDHPVE</sequence>
<feature type="transmembrane region" description="Helical" evidence="6">
    <location>
        <begin position="115"/>
        <end position="133"/>
    </location>
</feature>
<evidence type="ECO:0000256" key="1">
    <source>
        <dbReference type="ARBA" id="ARBA00004141"/>
    </source>
</evidence>
<evidence type="ECO:0000313" key="8">
    <source>
        <dbReference type="Proteomes" id="UP000295680"/>
    </source>
</evidence>
<dbReference type="InterPro" id="IPR036259">
    <property type="entry name" value="MFS_trans_sf"/>
</dbReference>
<gene>
    <name evidence="7" type="ORF">EV192_11219</name>
</gene>
<dbReference type="EMBL" id="SLWS01000012">
    <property type="protein sequence ID" value="TCO52288.1"/>
    <property type="molecule type" value="Genomic_DNA"/>
</dbReference>
<feature type="transmembrane region" description="Helical" evidence="6">
    <location>
        <begin position="47"/>
        <end position="66"/>
    </location>
</feature>
<evidence type="ECO:0008006" key="9">
    <source>
        <dbReference type="Google" id="ProtNLM"/>
    </source>
</evidence>
<evidence type="ECO:0000256" key="6">
    <source>
        <dbReference type="SAM" id="Phobius"/>
    </source>
</evidence>
<dbReference type="AlphaFoldDB" id="A0A4R2J722"/>
<evidence type="ECO:0000313" key="7">
    <source>
        <dbReference type="EMBL" id="TCO52288.1"/>
    </source>
</evidence>
<dbReference type="Proteomes" id="UP000295680">
    <property type="component" value="Unassembled WGS sequence"/>
</dbReference>
<keyword evidence="5 6" id="KW-0472">Membrane</keyword>
<proteinExistence type="predicted"/>
<dbReference type="Gene3D" id="1.20.1250.20">
    <property type="entry name" value="MFS general substrate transporter like domains"/>
    <property type="match status" value="1"/>
</dbReference>
<keyword evidence="8" id="KW-1185">Reference proteome</keyword>
<comment type="caution">
    <text evidence="7">The sequence shown here is derived from an EMBL/GenBank/DDBJ whole genome shotgun (WGS) entry which is preliminary data.</text>
</comment>
<reference evidence="7 8" key="1">
    <citation type="submission" date="2019-03" db="EMBL/GenBank/DDBJ databases">
        <title>Genomic Encyclopedia of Type Strains, Phase IV (KMG-IV): sequencing the most valuable type-strain genomes for metagenomic binning, comparative biology and taxonomic classification.</title>
        <authorList>
            <person name="Goeker M."/>
        </authorList>
    </citation>
    <scope>NUCLEOTIDE SEQUENCE [LARGE SCALE GENOMIC DNA]</scope>
    <source>
        <strain evidence="7 8">DSM 45934</strain>
    </source>
</reference>
<keyword evidence="4 6" id="KW-1133">Transmembrane helix</keyword>